<dbReference type="EMBL" id="JAJFZT010000007">
    <property type="protein sequence ID" value="MCC3273437.1"/>
    <property type="molecule type" value="Genomic_DNA"/>
</dbReference>
<feature type="region of interest" description="Disordered" evidence="2">
    <location>
        <begin position="284"/>
        <end position="329"/>
    </location>
</feature>
<keyword evidence="5" id="KW-1185">Reference proteome</keyword>
<feature type="compositionally biased region" description="Basic and acidic residues" evidence="2">
    <location>
        <begin position="251"/>
        <end position="264"/>
    </location>
</feature>
<protein>
    <submittedName>
        <fullName evidence="3">Uncharacterized protein</fullName>
    </submittedName>
</protein>
<dbReference type="Proteomes" id="UP001155145">
    <property type="component" value="Unassembled WGS sequence"/>
</dbReference>
<evidence type="ECO:0000313" key="6">
    <source>
        <dbReference type="Proteomes" id="UP001155145"/>
    </source>
</evidence>
<evidence type="ECO:0000256" key="2">
    <source>
        <dbReference type="SAM" id="MobiDB-lite"/>
    </source>
</evidence>
<feature type="compositionally biased region" description="Polar residues" evidence="2">
    <location>
        <begin position="319"/>
        <end position="329"/>
    </location>
</feature>
<reference evidence="3" key="1">
    <citation type="submission" date="2021-10" db="EMBL/GenBank/DDBJ databases">
        <title>Novel species in genus Arthrobacter.</title>
        <authorList>
            <person name="Liu Y."/>
        </authorList>
    </citation>
    <scope>NUCLEOTIDE SEQUENCE</scope>
    <source>
        <strain evidence="3">Zg-Y462</strain>
        <strain evidence="5">zg-Y462</strain>
    </source>
</reference>
<evidence type="ECO:0000313" key="4">
    <source>
        <dbReference type="EMBL" id="UON92589.1"/>
    </source>
</evidence>
<feature type="compositionally biased region" description="Basic and acidic residues" evidence="2">
    <location>
        <begin position="309"/>
        <end position="318"/>
    </location>
</feature>
<dbReference type="RefSeq" id="WP_227929211.1">
    <property type="nucleotide sequence ID" value="NZ_CP094984.1"/>
</dbReference>
<keyword evidence="1" id="KW-0175">Coiled coil</keyword>
<proteinExistence type="predicted"/>
<evidence type="ECO:0000313" key="3">
    <source>
        <dbReference type="EMBL" id="MCC3273437.1"/>
    </source>
</evidence>
<dbReference type="AlphaFoldDB" id="A0A9X1M9L4"/>
<feature type="compositionally biased region" description="Basic and acidic residues" evidence="2">
    <location>
        <begin position="284"/>
        <end position="301"/>
    </location>
</feature>
<accession>A0A9X1M9L4</accession>
<organism evidence="3 6">
    <name type="scientific">Arthrobacter zhangbolii</name>
    <dbReference type="NCBI Taxonomy" id="2886936"/>
    <lineage>
        <taxon>Bacteria</taxon>
        <taxon>Bacillati</taxon>
        <taxon>Actinomycetota</taxon>
        <taxon>Actinomycetes</taxon>
        <taxon>Micrococcales</taxon>
        <taxon>Micrococcaceae</taxon>
        <taxon>Arthrobacter</taxon>
    </lineage>
</organism>
<dbReference type="SUPFAM" id="SSF161270">
    <property type="entry name" value="PspA lactotransferrin-binding region"/>
    <property type="match status" value="1"/>
</dbReference>
<dbReference type="EMBL" id="CP094984">
    <property type="protein sequence ID" value="UON92589.1"/>
    <property type="molecule type" value="Genomic_DNA"/>
</dbReference>
<feature type="coiled-coil region" evidence="1">
    <location>
        <begin position="79"/>
        <end position="106"/>
    </location>
</feature>
<dbReference type="Proteomes" id="UP000829758">
    <property type="component" value="Chromosome"/>
</dbReference>
<evidence type="ECO:0000313" key="5">
    <source>
        <dbReference type="Proteomes" id="UP000829758"/>
    </source>
</evidence>
<sequence length="329" mass="35779">MTSPAKHPQETPGLGEVIAELYALLPSDFTAARNARSAAAGRDGNKDLAQRIKRLPKPSMAAWLVNLLAHRRREELDGVLELGAALREAQEDLDQKQLRRLSVERQRLLRAIIRDARELAAELDHPVSEGIAAEAEQTLWAAMADAAASDVVASGQLVRSLQASGWEEVELQDAVADAGSVKHGEGLRPGRGRGPDAGTSGQGTPGKSAVTDSAAARRRRAAAERAVEKARQHLEEAEAGEQEAQDALDAAQRDVEESAARRDDLTDEIDELRERIRTLEREVASVDRQSGRLERVRDNARRTARAARRAAEKARQKLTEASQTAETEA</sequence>
<feature type="compositionally biased region" description="Basic and acidic residues" evidence="2">
    <location>
        <begin position="221"/>
        <end position="236"/>
    </location>
</feature>
<evidence type="ECO:0000256" key="1">
    <source>
        <dbReference type="SAM" id="Coils"/>
    </source>
</evidence>
<feature type="compositionally biased region" description="Acidic residues" evidence="2">
    <location>
        <begin position="237"/>
        <end position="246"/>
    </location>
</feature>
<feature type="region of interest" description="Disordered" evidence="2">
    <location>
        <begin position="176"/>
        <end position="268"/>
    </location>
</feature>
<name>A0A9X1M9L4_9MICC</name>
<gene>
    <name evidence="3" type="ORF">LJ755_11925</name>
    <name evidence="4" type="ORF">MUK71_02780</name>
</gene>